<dbReference type="AlphaFoldDB" id="A0AAW1UP33"/>
<dbReference type="Proteomes" id="UP001431783">
    <property type="component" value="Unassembled WGS sequence"/>
</dbReference>
<evidence type="ECO:0000313" key="2">
    <source>
        <dbReference type="Proteomes" id="UP001431783"/>
    </source>
</evidence>
<sequence length="126" mass="14509">MRSVTRYFNVNPIFVLKAVNYRDPEEWGDSVGRNAASGRPSSVTSCSAVTDAVFMARPRYEYQVEEFQLDTPSCRWMDDPNIQISLLKDAFGLWVSRFCPFYPFMKGSVIQIGFLKHLPINLQFLN</sequence>
<reference evidence="1 2" key="1">
    <citation type="submission" date="2023-03" db="EMBL/GenBank/DDBJ databases">
        <title>Genome insight into feeding habits of ladybird beetles.</title>
        <authorList>
            <person name="Li H.-S."/>
            <person name="Huang Y.-H."/>
            <person name="Pang H."/>
        </authorList>
    </citation>
    <scope>NUCLEOTIDE SEQUENCE [LARGE SCALE GENOMIC DNA]</scope>
    <source>
        <strain evidence="1">SYSU_2023b</strain>
        <tissue evidence="1">Whole body</tissue>
    </source>
</reference>
<accession>A0AAW1UP33</accession>
<keyword evidence="2" id="KW-1185">Reference proteome</keyword>
<dbReference type="EMBL" id="JARQZJ010000074">
    <property type="protein sequence ID" value="KAK9882292.1"/>
    <property type="molecule type" value="Genomic_DNA"/>
</dbReference>
<gene>
    <name evidence="1" type="ORF">WA026_020401</name>
</gene>
<evidence type="ECO:0000313" key="1">
    <source>
        <dbReference type="EMBL" id="KAK9882292.1"/>
    </source>
</evidence>
<comment type="caution">
    <text evidence="1">The sequence shown here is derived from an EMBL/GenBank/DDBJ whole genome shotgun (WGS) entry which is preliminary data.</text>
</comment>
<name>A0AAW1UP33_9CUCU</name>
<proteinExistence type="predicted"/>
<organism evidence="1 2">
    <name type="scientific">Henosepilachna vigintioctopunctata</name>
    <dbReference type="NCBI Taxonomy" id="420089"/>
    <lineage>
        <taxon>Eukaryota</taxon>
        <taxon>Metazoa</taxon>
        <taxon>Ecdysozoa</taxon>
        <taxon>Arthropoda</taxon>
        <taxon>Hexapoda</taxon>
        <taxon>Insecta</taxon>
        <taxon>Pterygota</taxon>
        <taxon>Neoptera</taxon>
        <taxon>Endopterygota</taxon>
        <taxon>Coleoptera</taxon>
        <taxon>Polyphaga</taxon>
        <taxon>Cucujiformia</taxon>
        <taxon>Coccinelloidea</taxon>
        <taxon>Coccinellidae</taxon>
        <taxon>Epilachninae</taxon>
        <taxon>Epilachnini</taxon>
        <taxon>Henosepilachna</taxon>
    </lineage>
</organism>
<protein>
    <submittedName>
        <fullName evidence="1">Uncharacterized protein</fullName>
    </submittedName>
</protein>